<evidence type="ECO:0000256" key="1">
    <source>
        <dbReference type="ARBA" id="ARBA00022448"/>
    </source>
</evidence>
<feature type="transmembrane region" description="Helical" evidence="2">
    <location>
        <begin position="74"/>
        <end position="99"/>
    </location>
</feature>
<dbReference type="GO" id="GO:0042910">
    <property type="term" value="F:xenobiotic transmembrane transporter activity"/>
    <property type="evidence" value="ECO:0007669"/>
    <property type="project" value="InterPro"/>
</dbReference>
<dbReference type="PANTHER" id="PTHR43298:SF2">
    <property type="entry name" value="FMN_FAD EXPORTER YEEO-RELATED"/>
    <property type="match status" value="1"/>
</dbReference>
<dbReference type="PANTHER" id="PTHR43298">
    <property type="entry name" value="MULTIDRUG RESISTANCE PROTEIN NORM-RELATED"/>
    <property type="match status" value="1"/>
</dbReference>
<organism evidence="3 4">
    <name type="scientific">Candidatus Paracaedimonas acanthamoebae</name>
    <dbReference type="NCBI Taxonomy" id="244581"/>
    <lineage>
        <taxon>Bacteria</taxon>
        <taxon>Pseudomonadati</taxon>
        <taxon>Pseudomonadota</taxon>
        <taxon>Alphaproteobacteria</taxon>
        <taxon>Holosporales</taxon>
        <taxon>Caedimonadaceae</taxon>
        <taxon>Candidatus Paracaedimonas</taxon>
    </lineage>
</organism>
<protein>
    <recommendedName>
        <fullName evidence="5">Multidrug resistance protein NorM</fullName>
    </recommendedName>
</protein>
<feature type="transmembrane region" description="Helical" evidence="2">
    <location>
        <begin position="46"/>
        <end position="67"/>
    </location>
</feature>
<dbReference type="InterPro" id="IPR002528">
    <property type="entry name" value="MATE_fam"/>
</dbReference>
<feature type="transmembrane region" description="Helical" evidence="2">
    <location>
        <begin position="105"/>
        <end position="130"/>
    </location>
</feature>
<evidence type="ECO:0000256" key="2">
    <source>
        <dbReference type="SAM" id="Phobius"/>
    </source>
</evidence>
<name>A0A8J7PJ28_9PROT</name>
<dbReference type="InterPro" id="IPR050222">
    <property type="entry name" value="MATE_MdtK"/>
</dbReference>
<dbReference type="EMBL" id="JAFKGL010000017">
    <property type="protein sequence ID" value="MBN9413115.1"/>
    <property type="molecule type" value="Genomic_DNA"/>
</dbReference>
<evidence type="ECO:0000313" key="3">
    <source>
        <dbReference type="EMBL" id="MBN9413115.1"/>
    </source>
</evidence>
<keyword evidence="2" id="KW-0812">Transmembrane</keyword>
<dbReference type="GO" id="GO:0005886">
    <property type="term" value="C:plasma membrane"/>
    <property type="evidence" value="ECO:0007669"/>
    <property type="project" value="TreeGrafter"/>
</dbReference>
<proteinExistence type="predicted"/>
<dbReference type="Proteomes" id="UP000664414">
    <property type="component" value="Unassembled WGS sequence"/>
</dbReference>
<sequence>MNIGIGIVLACIVGLIYFTNHQKLTHIFINAEKDQDLIIYNLTKDFFRIAIIFIFFDALQIIGNNVLRSMNDAYISMILSLGSYWIIGVGAAYFFGFILQWNGNGIWFGLTLGIAVSAVTLWACFYYLLFKSGTQLSLLKVTPKN</sequence>
<keyword evidence="2" id="KW-0472">Membrane</keyword>
<comment type="caution">
    <text evidence="3">The sequence shown here is derived from an EMBL/GenBank/DDBJ whole genome shotgun (WGS) entry which is preliminary data.</text>
</comment>
<dbReference type="GO" id="GO:0015297">
    <property type="term" value="F:antiporter activity"/>
    <property type="evidence" value="ECO:0007669"/>
    <property type="project" value="InterPro"/>
</dbReference>
<keyword evidence="1" id="KW-0813">Transport</keyword>
<gene>
    <name evidence="3" type="ORF">J0H12_04245</name>
</gene>
<dbReference type="AlphaFoldDB" id="A0A8J7PJ28"/>
<evidence type="ECO:0008006" key="5">
    <source>
        <dbReference type="Google" id="ProtNLM"/>
    </source>
</evidence>
<accession>A0A8J7PJ28</accession>
<dbReference type="Pfam" id="PF01554">
    <property type="entry name" value="MatE"/>
    <property type="match status" value="1"/>
</dbReference>
<keyword evidence="2" id="KW-1133">Transmembrane helix</keyword>
<reference evidence="3" key="1">
    <citation type="submission" date="2021-02" db="EMBL/GenBank/DDBJ databases">
        <title>Thiocyanate and organic carbon inputs drive convergent selection for specific autotrophic Afipia and Thiobacillus strains within complex microbiomes.</title>
        <authorList>
            <person name="Huddy R.J."/>
            <person name="Sachdeva R."/>
            <person name="Kadzinga F."/>
            <person name="Kantor R.S."/>
            <person name="Harrison S.T.L."/>
            <person name="Banfield J.F."/>
        </authorList>
    </citation>
    <scope>NUCLEOTIDE SEQUENCE</scope>
    <source>
        <strain evidence="3">SCN18_10_11_15_R4_P_38_20</strain>
    </source>
</reference>
<evidence type="ECO:0000313" key="4">
    <source>
        <dbReference type="Proteomes" id="UP000664414"/>
    </source>
</evidence>